<organism evidence="1 2">
    <name type="scientific">Ameca splendens</name>
    <dbReference type="NCBI Taxonomy" id="208324"/>
    <lineage>
        <taxon>Eukaryota</taxon>
        <taxon>Metazoa</taxon>
        <taxon>Chordata</taxon>
        <taxon>Craniata</taxon>
        <taxon>Vertebrata</taxon>
        <taxon>Euteleostomi</taxon>
        <taxon>Actinopterygii</taxon>
        <taxon>Neopterygii</taxon>
        <taxon>Teleostei</taxon>
        <taxon>Neoteleostei</taxon>
        <taxon>Acanthomorphata</taxon>
        <taxon>Ovalentaria</taxon>
        <taxon>Atherinomorphae</taxon>
        <taxon>Cyprinodontiformes</taxon>
        <taxon>Goodeidae</taxon>
        <taxon>Ameca</taxon>
    </lineage>
</organism>
<gene>
    <name evidence="1" type="ORF">AMECASPLE_027328</name>
</gene>
<sequence length="117" mass="12994">MSGDCRRKLLSPPLDFTITMLTHIMAFPADRPGPQIVLRARKRKKGFTFIRPRSLSGQLQGSLSTAGIRLPIGHPVSDELSLFSLRITKRKLASARTHPHFLTSQSYFSSCPASFAL</sequence>
<evidence type="ECO:0000313" key="1">
    <source>
        <dbReference type="EMBL" id="MEQ2296708.1"/>
    </source>
</evidence>
<dbReference type="EMBL" id="JAHRIP010040501">
    <property type="protein sequence ID" value="MEQ2296708.1"/>
    <property type="molecule type" value="Genomic_DNA"/>
</dbReference>
<evidence type="ECO:0000313" key="2">
    <source>
        <dbReference type="Proteomes" id="UP001469553"/>
    </source>
</evidence>
<dbReference type="Proteomes" id="UP001469553">
    <property type="component" value="Unassembled WGS sequence"/>
</dbReference>
<protein>
    <submittedName>
        <fullName evidence="1">Uncharacterized protein</fullName>
    </submittedName>
</protein>
<proteinExistence type="predicted"/>
<comment type="caution">
    <text evidence="1">The sequence shown here is derived from an EMBL/GenBank/DDBJ whole genome shotgun (WGS) entry which is preliminary data.</text>
</comment>
<accession>A0ABV0YS61</accession>
<reference evidence="1 2" key="1">
    <citation type="submission" date="2021-06" db="EMBL/GenBank/DDBJ databases">
        <authorList>
            <person name="Palmer J.M."/>
        </authorList>
    </citation>
    <scope>NUCLEOTIDE SEQUENCE [LARGE SCALE GENOMIC DNA]</scope>
    <source>
        <strain evidence="1 2">AS_MEX2019</strain>
        <tissue evidence="1">Muscle</tissue>
    </source>
</reference>
<keyword evidence="2" id="KW-1185">Reference proteome</keyword>
<name>A0ABV0YS61_9TELE</name>